<name>A0A4R6WTD4_9PROT</name>
<dbReference type="InterPro" id="IPR043824">
    <property type="entry name" value="DUF5801"/>
</dbReference>
<dbReference type="NCBIfam" id="TIGR01965">
    <property type="entry name" value="VCBS_repeat"/>
    <property type="match status" value="1"/>
</dbReference>
<feature type="compositionally biased region" description="Polar residues" evidence="1">
    <location>
        <begin position="116"/>
        <end position="126"/>
    </location>
</feature>
<feature type="region of interest" description="Disordered" evidence="1">
    <location>
        <begin position="179"/>
        <end position="208"/>
    </location>
</feature>
<accession>A0A4R6WTD4</accession>
<reference evidence="3 4" key="1">
    <citation type="submission" date="2019-03" db="EMBL/GenBank/DDBJ databases">
        <title>Genomic Encyclopedia of Type Strains, Phase III (KMG-III): the genomes of soil and plant-associated and newly described type strains.</title>
        <authorList>
            <person name="Whitman W."/>
        </authorList>
    </citation>
    <scope>NUCLEOTIDE SEQUENCE [LARGE SCALE GENOMIC DNA]</scope>
    <source>
        <strain evidence="3 4">CGMCC 1.7660</strain>
    </source>
</reference>
<feature type="compositionally biased region" description="Acidic residues" evidence="1">
    <location>
        <begin position="1173"/>
        <end position="1184"/>
    </location>
</feature>
<feature type="region of interest" description="Disordered" evidence="1">
    <location>
        <begin position="1680"/>
        <end position="1707"/>
    </location>
</feature>
<feature type="region of interest" description="Disordered" evidence="1">
    <location>
        <begin position="1167"/>
        <end position="1190"/>
    </location>
</feature>
<gene>
    <name evidence="3" type="ORF">A8950_1184</name>
</gene>
<comment type="caution">
    <text evidence="3">The sequence shown here is derived from an EMBL/GenBank/DDBJ whole genome shotgun (WGS) entry which is preliminary data.</text>
</comment>
<protein>
    <submittedName>
        <fullName evidence="3">VCBS repeat-containing protein</fullName>
    </submittedName>
</protein>
<dbReference type="Pfam" id="PF19116">
    <property type="entry name" value="DUF5801"/>
    <property type="match status" value="1"/>
</dbReference>
<proteinExistence type="predicted"/>
<dbReference type="InterPro" id="IPR010221">
    <property type="entry name" value="VCBS_dom"/>
</dbReference>
<feature type="region of interest" description="Disordered" evidence="1">
    <location>
        <begin position="107"/>
        <end position="138"/>
    </location>
</feature>
<feature type="region of interest" description="Disordered" evidence="1">
    <location>
        <begin position="402"/>
        <end position="421"/>
    </location>
</feature>
<feature type="region of interest" description="Disordered" evidence="1">
    <location>
        <begin position="1311"/>
        <end position="1351"/>
    </location>
</feature>
<evidence type="ECO:0000259" key="2">
    <source>
        <dbReference type="Pfam" id="PF19116"/>
    </source>
</evidence>
<dbReference type="RefSeq" id="WP_208109760.1">
    <property type="nucleotide sequence ID" value="NZ_SNYW01000007.1"/>
</dbReference>
<sequence length="2066" mass="213775">NLAVRVGDITVILQGYIAAVGEADVTLLDNTGEEIDVAAVVAATDPNLDIQTAAGPAAGAPGVDNTGGVFDPFAPQAGLGGLNAVGGLNPTALQYGLIEREGILTDAEEEEEEDTSPSLVSLTPGTPVNEDDLGGGEGNDSFVAAKALEPFPYHVLDGVKDALGGQIWAYWSYPHETGNDPFDTNDHEDGSQQQPGFPDNAGGIDQDREPLTSTAIASVNFFGDVPGHLSFENAGSTPILDQLNAMGLTSHSHPLQYLILPGQPDSDPNDGIDDSRGETLVAYYVVTQGEGEQSYSYAEIVFTIAFREFEGTDSISDFNIDFTIYGVIDNVPGISDADGDITEALDIGVPFFMVDSDGSVTPAPDGALVFKDIDDVPALGSLCFDWVEYEGQDGAWLPVAKHPSDDDIGHDETPGNQGGEEVNLPSYYVQQALDAATQGGFGNLSDPIAASQTHITVSFGADGRAGTYDESGYTGNKEAGKTVFTGDGDANATAFQLYMGSSADPLSEGETNWTTNINGEPQTILARQVDAQTIVGYVLGEAEGDNPAPEIPVFILRIDPQNGEVVLVQLAQINHADTADHDDLVDSLKISPVGGAPTETVLEDSFDSLDGWTRTSSLLSQVVGDVGTVDPQPDPLNQALLVSGGGNDYQGEDSSVEDLENFFGLPAGAIAAAADDGNAGNGAEEPTNGTAIKREVNVQAGDTLTVKFNFLENESDSGEGGLTEYQDFAFIVIGSEVIRLANVGEPGTATSNSFGSFSWEEESGYLTFTFDFTVSGPIQIGFGVMNEDDTIANAGLLIDHLEISRGDGDSVTVRATDYDGDFVETPLGVTIRDDGPKVTGKLDWMVDEDGKDGGAALPGGLPGGPGDGNGGTWIGFANQSLGIDFGTDGPAADAFTFDPAKIVLKDMTGATFSPLKSGGVDVVFTWDATTSQLVGMAGGTEVMVLTVDQANGTVSFQLKAPVDHPYADDPYSQGKETAFEDEIAIDFGFTAKDSDGDTVEHAITIRIDDDSPVANDDFDSVANLQTTDGNVITGLDTSDPASGKDLSGADGAVVSGVVSLETANTATPTTDAVHGDGFVILGEHGTLTIYADGYYTYTRSDAAPLIGDDKFSYTLMDGDTDAVTANLTINIYDQGTELDTNPTGEDAQEVDEKGLPIRTINAVIEPAGTGEAADGDGTDNDDPSEATTGTMSFAAPDGFASLTISGKDGPIVIANGVTVHGLYGDLLITAFSVDGSGNGTLSYAYTLLDNVDHSGGAVTDDFAVVVEDADGDTSNGSLNINIVNDTPIANDDVDSLVGIETKATGNVLTGVDIGAGEDDNKSDGVADLPGADDGEVSKLEGETSDADGSDGFSVAGKYGTLVMDKAGNYTYTLSPDAIVPEDAEEVFTYTLTDGDDDSDTATLTITVPQTDQASGVLRISGCVAEDNQPNQWSGDQTEMPEALSIGFAPSDNETATGGSIDIPTGWQLQVWDTTGGGSEVALLAAGAGVNLDSYMANVLSGIYELRPVPPANADADGLFTLHLEIEDPDSGATSVLDQAFTVYLDAVADKPTNVTISITDDGYEQNDKGTKVTVDANDGIFVKDETGTLLVTASFNDTDGSEAHTVRVDLPAPFAFQNLPAQIPGVQSYAFDGNDLVLTLLPGTTDFSYEFDIVASGLVGKDTFDAYGTTDPFKVTATAVESPTDGGCGPNNTDADPNSPDGALDNQSTTIATLNRPNILNGEFVTNTNVQKQVALVTFVDKQDPLRAYAQLVVRGSQGQQGVILSNAGFLIDPTHDHLVGAEATAGTKVIITDFSLEGVRIVDPGNAQVEVDNNATGANEGTAIVTTINPDGDAGQYVGFEYSKDDNVAGGNAGLTDSDAGTPDYVFGAAGDDTIVATNNGVNILNGGDILDAANNGADNITGGSGTDVLVYDPLDTLDGGAGFDILRIDQGAIFNTMTAEGLDTSGTGLTNATVDLTGKAISNIESILLTEEATPGAAGTKLVLSAADVLSFTDDTEDADGLEGNTLYVLGSGGDTLELHLGGATISSQSVINDDVRGMTFTQYNLDNGGTLIVDSDVAVTTVP</sequence>
<dbReference type="Proteomes" id="UP000295783">
    <property type="component" value="Unassembled WGS sequence"/>
</dbReference>
<organism evidence="3 4">
    <name type="scientific">Dongia mobilis</name>
    <dbReference type="NCBI Taxonomy" id="578943"/>
    <lineage>
        <taxon>Bacteria</taxon>
        <taxon>Pseudomonadati</taxon>
        <taxon>Pseudomonadota</taxon>
        <taxon>Alphaproteobacteria</taxon>
        <taxon>Rhodospirillales</taxon>
        <taxon>Dongiaceae</taxon>
        <taxon>Dongia</taxon>
    </lineage>
</organism>
<feature type="compositionally biased region" description="Basic and acidic residues" evidence="1">
    <location>
        <begin position="402"/>
        <end position="413"/>
    </location>
</feature>
<evidence type="ECO:0000256" key="1">
    <source>
        <dbReference type="SAM" id="MobiDB-lite"/>
    </source>
</evidence>
<evidence type="ECO:0000313" key="4">
    <source>
        <dbReference type="Proteomes" id="UP000295783"/>
    </source>
</evidence>
<feature type="non-terminal residue" evidence="3">
    <location>
        <position position="1"/>
    </location>
</feature>
<feature type="domain" description="DUF5801" evidence="2">
    <location>
        <begin position="883"/>
        <end position="1004"/>
    </location>
</feature>
<keyword evidence="4" id="KW-1185">Reference proteome</keyword>
<evidence type="ECO:0000313" key="3">
    <source>
        <dbReference type="EMBL" id="TDQ82903.1"/>
    </source>
</evidence>
<dbReference type="EMBL" id="SNYW01000007">
    <property type="protein sequence ID" value="TDQ82903.1"/>
    <property type="molecule type" value="Genomic_DNA"/>
</dbReference>